<keyword evidence="3" id="KW-0574">Periplasm</keyword>
<dbReference type="GO" id="GO:0042597">
    <property type="term" value="C:periplasmic space"/>
    <property type="evidence" value="ECO:0007669"/>
    <property type="project" value="UniProtKB-SubCell"/>
</dbReference>
<evidence type="ECO:0000256" key="2">
    <source>
        <dbReference type="ARBA" id="ARBA00008520"/>
    </source>
</evidence>
<sequence length="445" mass="49147">MKLSFTSWIRRGLTAAPVRTEPQKRPDKNDNGRNEMRLKALATALFGLFVTSAQAQTKIELDFPTWQAEEPGPAEFWTEAVKAFEAAHPGVTIKKYQVPFREYVDKLTVRFSGGTPPDIVHLPLRNFPSFAAQGWLRPIDDLLAKTDIKQTYSPMSAELDWDGKTQGVMLMGYGMLLFYNEALLKEAGAAVPKTPDELLAAIKATTKPDKGIFGWGAVTAEHPNIFVDWSSWVTGMGASLFNKDGYNFTAPEVLKAMEGFRTAVKQAPKGTSSEAMRQLFLDGKIAMFREGSFFASQLKTAPAEIRPSLKAAMMPFPVVPGGTSNSIHIPAKLDPQRTQLVWDFIQMISQPEWQAKYTQDLKVPAPRKGSFTPEMAAADPLLAISAKASEVAVNIFPATPAVRLNYNQIAKIVGESGIRLVNSDRSTESVLKDLQDQLNRRVPLK</sequence>
<reference evidence="5" key="1">
    <citation type="submission" date="2018-07" db="EMBL/GenBank/DDBJ databases">
        <authorList>
            <person name="Safronova V.I."/>
            <person name="Chirak E.R."/>
            <person name="Sazanova A.L."/>
        </authorList>
    </citation>
    <scope>NUCLEOTIDE SEQUENCE [LARGE SCALE GENOMIC DNA]</scope>
    <source>
        <strain evidence="5">RCAM04685</strain>
    </source>
</reference>
<gene>
    <name evidence="4" type="ORF">DWE98_27740</name>
</gene>
<name>A0A370KXT1_9HYPH</name>
<dbReference type="OrthoDB" id="9770625at2"/>
<dbReference type="InterPro" id="IPR006059">
    <property type="entry name" value="SBP"/>
</dbReference>
<evidence type="ECO:0000313" key="4">
    <source>
        <dbReference type="EMBL" id="RDJ19809.1"/>
    </source>
</evidence>
<keyword evidence="5" id="KW-1185">Reference proteome</keyword>
<dbReference type="PANTHER" id="PTHR43649">
    <property type="entry name" value="ARABINOSE-BINDING PROTEIN-RELATED"/>
    <property type="match status" value="1"/>
</dbReference>
<dbReference type="CDD" id="cd13585">
    <property type="entry name" value="PBP2_TMBP_like"/>
    <property type="match status" value="1"/>
</dbReference>
<dbReference type="SUPFAM" id="SSF53850">
    <property type="entry name" value="Periplasmic binding protein-like II"/>
    <property type="match status" value="1"/>
</dbReference>
<accession>A0A370KXT1</accession>
<evidence type="ECO:0000256" key="3">
    <source>
        <dbReference type="ARBA" id="ARBA00022764"/>
    </source>
</evidence>
<dbReference type="AlphaFoldDB" id="A0A370KXT1"/>
<dbReference type="Proteomes" id="UP000255207">
    <property type="component" value="Unassembled WGS sequence"/>
</dbReference>
<dbReference type="PANTHER" id="PTHR43649:SF12">
    <property type="entry name" value="DIACETYLCHITOBIOSE BINDING PROTEIN DASA"/>
    <property type="match status" value="1"/>
</dbReference>
<dbReference type="Pfam" id="PF13416">
    <property type="entry name" value="SBP_bac_8"/>
    <property type="match status" value="1"/>
</dbReference>
<comment type="subcellular location">
    <subcellularLocation>
        <location evidence="1">Periplasm</location>
    </subcellularLocation>
</comment>
<organism evidence="4 5">
    <name type="scientific">Bosea caraganae</name>
    <dbReference type="NCBI Taxonomy" id="2763117"/>
    <lineage>
        <taxon>Bacteria</taxon>
        <taxon>Pseudomonadati</taxon>
        <taxon>Pseudomonadota</taxon>
        <taxon>Alphaproteobacteria</taxon>
        <taxon>Hyphomicrobiales</taxon>
        <taxon>Boseaceae</taxon>
        <taxon>Bosea</taxon>
    </lineage>
</organism>
<comment type="caution">
    <text evidence="4">The sequence shown here is derived from an EMBL/GenBank/DDBJ whole genome shotgun (WGS) entry which is preliminary data.</text>
</comment>
<proteinExistence type="inferred from homology"/>
<evidence type="ECO:0000313" key="5">
    <source>
        <dbReference type="Proteomes" id="UP000255207"/>
    </source>
</evidence>
<dbReference type="RefSeq" id="WP_114832606.1">
    <property type="nucleotide sequence ID" value="NZ_QQTO01000009.1"/>
</dbReference>
<dbReference type="EMBL" id="QQTP01000027">
    <property type="protein sequence ID" value="RDJ19809.1"/>
    <property type="molecule type" value="Genomic_DNA"/>
</dbReference>
<comment type="similarity">
    <text evidence="2">Belongs to the bacterial solute-binding protein 1 family.</text>
</comment>
<dbReference type="InterPro" id="IPR050490">
    <property type="entry name" value="Bact_solute-bd_prot1"/>
</dbReference>
<dbReference type="Gene3D" id="3.40.190.10">
    <property type="entry name" value="Periplasmic binding protein-like II"/>
    <property type="match status" value="1"/>
</dbReference>
<evidence type="ECO:0000256" key="1">
    <source>
        <dbReference type="ARBA" id="ARBA00004418"/>
    </source>
</evidence>
<protein>
    <submittedName>
        <fullName evidence="4">Sugar ABC transporter substrate-binding protein</fullName>
    </submittedName>
</protein>